<evidence type="ECO:0000256" key="1">
    <source>
        <dbReference type="ARBA" id="ARBA00004383"/>
    </source>
</evidence>
<dbReference type="PANTHER" id="PTHR33446">
    <property type="entry name" value="PROTEIN TONB-RELATED"/>
    <property type="match status" value="1"/>
</dbReference>
<keyword evidence="7" id="KW-0653">Protein transport</keyword>
<evidence type="ECO:0000256" key="9">
    <source>
        <dbReference type="ARBA" id="ARBA00023136"/>
    </source>
</evidence>
<evidence type="ECO:0000313" key="14">
    <source>
        <dbReference type="Proteomes" id="UP000006764"/>
    </source>
</evidence>
<evidence type="ECO:0000256" key="3">
    <source>
        <dbReference type="ARBA" id="ARBA00022448"/>
    </source>
</evidence>
<dbReference type="InterPro" id="IPR037682">
    <property type="entry name" value="TonB_C"/>
</dbReference>
<proteinExistence type="inferred from homology"/>
<organism evidence="13 14">
    <name type="scientific">Isoalcanivorax pacificus W11-5</name>
    <dbReference type="NCBI Taxonomy" id="391936"/>
    <lineage>
        <taxon>Bacteria</taxon>
        <taxon>Pseudomonadati</taxon>
        <taxon>Pseudomonadota</taxon>
        <taxon>Gammaproteobacteria</taxon>
        <taxon>Oceanospirillales</taxon>
        <taxon>Alcanivoracaceae</taxon>
        <taxon>Isoalcanivorax</taxon>
    </lineage>
</organism>
<keyword evidence="5" id="KW-0997">Cell inner membrane</keyword>
<feature type="domain" description="TonB C-terminal" evidence="12">
    <location>
        <begin position="194"/>
        <end position="291"/>
    </location>
</feature>
<evidence type="ECO:0000256" key="7">
    <source>
        <dbReference type="ARBA" id="ARBA00022927"/>
    </source>
</evidence>
<dbReference type="PROSITE" id="PS52015">
    <property type="entry name" value="TONB_CTD"/>
    <property type="match status" value="1"/>
</dbReference>
<protein>
    <submittedName>
        <fullName evidence="13">TonB</fullName>
    </submittedName>
</protein>
<keyword evidence="3" id="KW-0813">Transport</keyword>
<evidence type="ECO:0000259" key="12">
    <source>
        <dbReference type="PROSITE" id="PS52015"/>
    </source>
</evidence>
<evidence type="ECO:0000256" key="8">
    <source>
        <dbReference type="ARBA" id="ARBA00022989"/>
    </source>
</evidence>
<sequence length="293" mass="32422">MSQTQSPVSPADRLSFTLFLAVAVHATLIFGLGFAQEKPAAAARTLEVTIARHQAERPVEDADFLAQADQEGSGDQADKAELTTTELADFADSKVERVQLQAPSVTEPRQYQPQRLVITTQGESPRKVSVRTPDDDNPARPLPISDTHSLAALSQEIASLQARLDNQRQAYAKRPRIHRLTSVSAKAHFEALYIDAFRRDVEAMGTRHFPRRALTEQKFGNVRLMVAINADGSVREINVLQSSGHGFLDEAAVQSVRLAAPFSPFSTEMREKADVLEIIRTWKFDPDQIVSSH</sequence>
<dbReference type="InterPro" id="IPR006260">
    <property type="entry name" value="TonB/TolA_C"/>
</dbReference>
<dbReference type="GO" id="GO:0031992">
    <property type="term" value="F:energy transducer activity"/>
    <property type="evidence" value="ECO:0007669"/>
    <property type="project" value="TreeGrafter"/>
</dbReference>
<dbReference type="HOGENOM" id="CLU_052089_0_0_6"/>
<comment type="subcellular location">
    <subcellularLocation>
        <location evidence="1">Cell inner membrane</location>
        <topology evidence="1">Single-pass membrane protein</topology>
        <orientation evidence="1">Periplasmic side</orientation>
    </subcellularLocation>
</comment>
<dbReference type="SUPFAM" id="SSF74653">
    <property type="entry name" value="TolA/TonB C-terminal domain"/>
    <property type="match status" value="1"/>
</dbReference>
<dbReference type="EMBL" id="CP004387">
    <property type="protein sequence ID" value="AJD50003.1"/>
    <property type="molecule type" value="Genomic_DNA"/>
</dbReference>
<dbReference type="InterPro" id="IPR051045">
    <property type="entry name" value="TonB-dependent_transducer"/>
</dbReference>
<dbReference type="KEGG" id="apac:S7S_17955"/>
<evidence type="ECO:0000256" key="10">
    <source>
        <dbReference type="SAM" id="MobiDB-lite"/>
    </source>
</evidence>
<dbReference type="OrthoDB" id="9803361at2"/>
<dbReference type="GO" id="GO:0055085">
    <property type="term" value="P:transmembrane transport"/>
    <property type="evidence" value="ECO:0007669"/>
    <property type="project" value="InterPro"/>
</dbReference>
<name>A0A0B4XU53_9GAMM</name>
<dbReference type="GO" id="GO:0098797">
    <property type="term" value="C:plasma membrane protein complex"/>
    <property type="evidence" value="ECO:0007669"/>
    <property type="project" value="TreeGrafter"/>
</dbReference>
<dbReference type="AlphaFoldDB" id="A0A0B4XU53"/>
<dbReference type="Proteomes" id="UP000006764">
    <property type="component" value="Chromosome"/>
</dbReference>
<keyword evidence="6 11" id="KW-0812">Transmembrane</keyword>
<evidence type="ECO:0000256" key="4">
    <source>
        <dbReference type="ARBA" id="ARBA00022475"/>
    </source>
</evidence>
<keyword evidence="9 11" id="KW-0472">Membrane</keyword>
<evidence type="ECO:0000256" key="11">
    <source>
        <dbReference type="SAM" id="Phobius"/>
    </source>
</evidence>
<comment type="similarity">
    <text evidence="2">Belongs to the TonB family.</text>
</comment>
<evidence type="ECO:0000256" key="2">
    <source>
        <dbReference type="ARBA" id="ARBA00006555"/>
    </source>
</evidence>
<dbReference type="PANTHER" id="PTHR33446:SF11">
    <property type="entry name" value="TONB3"/>
    <property type="match status" value="1"/>
</dbReference>
<keyword evidence="4" id="KW-1003">Cell membrane</keyword>
<accession>A0A0B4XU53</accession>
<dbReference type="Pfam" id="PF03544">
    <property type="entry name" value="TonB_C"/>
    <property type="match status" value="1"/>
</dbReference>
<dbReference type="GO" id="GO:0015031">
    <property type="term" value="P:protein transport"/>
    <property type="evidence" value="ECO:0007669"/>
    <property type="project" value="UniProtKB-KW"/>
</dbReference>
<dbReference type="NCBIfam" id="TIGR01352">
    <property type="entry name" value="tonB_Cterm"/>
    <property type="match status" value="1"/>
</dbReference>
<dbReference type="RefSeq" id="WP_008734639.1">
    <property type="nucleotide sequence ID" value="NZ_CP004387.1"/>
</dbReference>
<evidence type="ECO:0000313" key="13">
    <source>
        <dbReference type="EMBL" id="AJD50003.1"/>
    </source>
</evidence>
<feature type="transmembrane region" description="Helical" evidence="11">
    <location>
        <begin position="16"/>
        <end position="35"/>
    </location>
</feature>
<keyword evidence="14" id="KW-1185">Reference proteome</keyword>
<dbReference type="Gene3D" id="3.30.1150.10">
    <property type="match status" value="1"/>
</dbReference>
<reference evidence="13 14" key="1">
    <citation type="journal article" date="2012" name="J. Bacteriol.">
        <title>Genome sequence of an alkane-degrading bacterium, Alcanivorax pacificus type strain W11-5, isolated from deep sea sediment.</title>
        <authorList>
            <person name="Lai Q."/>
            <person name="Shao Z."/>
        </authorList>
    </citation>
    <scope>NUCLEOTIDE SEQUENCE [LARGE SCALE GENOMIC DNA]</scope>
    <source>
        <strain evidence="13 14">W11-5</strain>
    </source>
</reference>
<evidence type="ECO:0000256" key="5">
    <source>
        <dbReference type="ARBA" id="ARBA00022519"/>
    </source>
</evidence>
<keyword evidence="8 11" id="KW-1133">Transmembrane helix</keyword>
<evidence type="ECO:0000256" key="6">
    <source>
        <dbReference type="ARBA" id="ARBA00022692"/>
    </source>
</evidence>
<gene>
    <name evidence="13" type="ORF">S7S_17955</name>
</gene>
<feature type="region of interest" description="Disordered" evidence="10">
    <location>
        <begin position="120"/>
        <end position="141"/>
    </location>
</feature>
<dbReference type="STRING" id="391936.S7S_17955"/>